<dbReference type="Proteomes" id="UP000324222">
    <property type="component" value="Unassembled WGS sequence"/>
</dbReference>
<accession>A0A5B7IWP2</accession>
<keyword evidence="2" id="KW-0732">Signal</keyword>
<name>A0A5B7IWP2_PORTR</name>
<evidence type="ECO:0000256" key="2">
    <source>
        <dbReference type="SAM" id="SignalP"/>
    </source>
</evidence>
<evidence type="ECO:0000313" key="3">
    <source>
        <dbReference type="EMBL" id="MPC86609.1"/>
    </source>
</evidence>
<organism evidence="3 4">
    <name type="scientific">Portunus trituberculatus</name>
    <name type="common">Swimming crab</name>
    <name type="synonym">Neptunus trituberculatus</name>
    <dbReference type="NCBI Taxonomy" id="210409"/>
    <lineage>
        <taxon>Eukaryota</taxon>
        <taxon>Metazoa</taxon>
        <taxon>Ecdysozoa</taxon>
        <taxon>Arthropoda</taxon>
        <taxon>Crustacea</taxon>
        <taxon>Multicrustacea</taxon>
        <taxon>Malacostraca</taxon>
        <taxon>Eumalacostraca</taxon>
        <taxon>Eucarida</taxon>
        <taxon>Decapoda</taxon>
        <taxon>Pleocyemata</taxon>
        <taxon>Brachyura</taxon>
        <taxon>Eubrachyura</taxon>
        <taxon>Portunoidea</taxon>
        <taxon>Portunidae</taxon>
        <taxon>Portuninae</taxon>
        <taxon>Portunus</taxon>
    </lineage>
</organism>
<feature type="region of interest" description="Disordered" evidence="1">
    <location>
        <begin position="53"/>
        <end position="111"/>
    </location>
</feature>
<feature type="chain" id="PRO_5022854151" evidence="2">
    <location>
        <begin position="42"/>
        <end position="111"/>
    </location>
</feature>
<dbReference type="AlphaFoldDB" id="A0A5B7IWP2"/>
<proteinExistence type="predicted"/>
<sequence length="111" mass="11871">MAPQRESRARPLAHQSARGAEALLMASVMTALLLFVTEVVPCTPAVTGERVLRLATHRHPPPSHLSRQLTPRGGRHQPRGERQSLPSAASPHAPGPPGECLADGQSRRLLG</sequence>
<protein>
    <submittedName>
        <fullName evidence="3">Uncharacterized protein</fullName>
    </submittedName>
</protein>
<gene>
    <name evidence="3" type="ORF">E2C01_081444</name>
</gene>
<keyword evidence="4" id="KW-1185">Reference proteome</keyword>
<dbReference type="EMBL" id="VSRR010071966">
    <property type="protein sequence ID" value="MPC86609.1"/>
    <property type="molecule type" value="Genomic_DNA"/>
</dbReference>
<evidence type="ECO:0000256" key="1">
    <source>
        <dbReference type="SAM" id="MobiDB-lite"/>
    </source>
</evidence>
<comment type="caution">
    <text evidence="3">The sequence shown here is derived from an EMBL/GenBank/DDBJ whole genome shotgun (WGS) entry which is preliminary data.</text>
</comment>
<evidence type="ECO:0000313" key="4">
    <source>
        <dbReference type="Proteomes" id="UP000324222"/>
    </source>
</evidence>
<reference evidence="3 4" key="1">
    <citation type="submission" date="2019-05" db="EMBL/GenBank/DDBJ databases">
        <title>Another draft genome of Portunus trituberculatus and its Hox gene families provides insights of decapod evolution.</title>
        <authorList>
            <person name="Jeong J.-H."/>
            <person name="Song I."/>
            <person name="Kim S."/>
            <person name="Choi T."/>
            <person name="Kim D."/>
            <person name="Ryu S."/>
            <person name="Kim W."/>
        </authorList>
    </citation>
    <scope>NUCLEOTIDE SEQUENCE [LARGE SCALE GENOMIC DNA]</scope>
    <source>
        <tissue evidence="3">Muscle</tissue>
    </source>
</reference>
<feature type="signal peptide" evidence="2">
    <location>
        <begin position="1"/>
        <end position="41"/>
    </location>
</feature>